<dbReference type="EMBL" id="HG001904">
    <property type="protein sequence ID" value="CDF38227.1"/>
    <property type="molecule type" value="Genomic_DNA"/>
</dbReference>
<dbReference type="AlphaFoldDB" id="R7QI84"/>
<proteinExistence type="predicted"/>
<dbReference type="Proteomes" id="UP000012073">
    <property type="component" value="Unassembled WGS sequence"/>
</dbReference>
<evidence type="ECO:0000313" key="1">
    <source>
        <dbReference type="EMBL" id="CDF38227.1"/>
    </source>
</evidence>
<sequence length="93" mass="10258">MRETAVCLQSQDRCGCKQVQCGTATYLSRRFGTAAHNRPRWARCAVSRMSLGVAANLGWGLDFQKLSTWYRNAGIGWRCLLHIKGGLIGSPSV</sequence>
<keyword evidence="2" id="KW-1185">Reference proteome</keyword>
<reference evidence="2" key="1">
    <citation type="journal article" date="2013" name="Proc. Natl. Acad. Sci. U.S.A.">
        <title>Genome structure and metabolic features in the red seaweed Chondrus crispus shed light on evolution of the Archaeplastida.</title>
        <authorList>
            <person name="Collen J."/>
            <person name="Porcel B."/>
            <person name="Carre W."/>
            <person name="Ball S.G."/>
            <person name="Chaparro C."/>
            <person name="Tonon T."/>
            <person name="Barbeyron T."/>
            <person name="Michel G."/>
            <person name="Noel B."/>
            <person name="Valentin K."/>
            <person name="Elias M."/>
            <person name="Artiguenave F."/>
            <person name="Arun A."/>
            <person name="Aury J.M."/>
            <person name="Barbosa-Neto J.F."/>
            <person name="Bothwell J.H."/>
            <person name="Bouget F.Y."/>
            <person name="Brillet L."/>
            <person name="Cabello-Hurtado F."/>
            <person name="Capella-Gutierrez S."/>
            <person name="Charrier B."/>
            <person name="Cladiere L."/>
            <person name="Cock J.M."/>
            <person name="Coelho S.M."/>
            <person name="Colleoni C."/>
            <person name="Czjzek M."/>
            <person name="Da Silva C."/>
            <person name="Delage L."/>
            <person name="Denoeud F."/>
            <person name="Deschamps P."/>
            <person name="Dittami S.M."/>
            <person name="Gabaldon T."/>
            <person name="Gachon C.M."/>
            <person name="Groisillier A."/>
            <person name="Herve C."/>
            <person name="Jabbari K."/>
            <person name="Katinka M."/>
            <person name="Kloareg B."/>
            <person name="Kowalczyk N."/>
            <person name="Labadie K."/>
            <person name="Leblanc C."/>
            <person name="Lopez P.J."/>
            <person name="McLachlan D.H."/>
            <person name="Meslet-Cladiere L."/>
            <person name="Moustafa A."/>
            <person name="Nehr Z."/>
            <person name="Nyvall Collen P."/>
            <person name="Panaud O."/>
            <person name="Partensky F."/>
            <person name="Poulain J."/>
            <person name="Rensing S.A."/>
            <person name="Rousvoal S."/>
            <person name="Samson G."/>
            <person name="Symeonidi A."/>
            <person name="Weissenbach J."/>
            <person name="Zambounis A."/>
            <person name="Wincker P."/>
            <person name="Boyen C."/>
        </authorList>
    </citation>
    <scope>NUCLEOTIDE SEQUENCE [LARGE SCALE GENOMIC DNA]</scope>
    <source>
        <strain evidence="2">cv. Stackhouse</strain>
    </source>
</reference>
<evidence type="ECO:0000313" key="2">
    <source>
        <dbReference type="Proteomes" id="UP000012073"/>
    </source>
</evidence>
<dbReference type="RefSeq" id="XP_005718112.1">
    <property type="nucleotide sequence ID" value="XM_005718055.1"/>
</dbReference>
<accession>R7QI84</accession>
<name>R7QI84_CHOCR</name>
<dbReference type="KEGG" id="ccp:CHC_T00000589001"/>
<protein>
    <submittedName>
        <fullName evidence="1">Uncharacterized protein</fullName>
    </submittedName>
</protein>
<gene>
    <name evidence="1" type="ORF">CHC_T00000589001</name>
</gene>
<dbReference type="GeneID" id="17325834"/>
<organism evidence="1 2">
    <name type="scientific">Chondrus crispus</name>
    <name type="common">Carrageen Irish moss</name>
    <name type="synonym">Polymorpha crispa</name>
    <dbReference type="NCBI Taxonomy" id="2769"/>
    <lineage>
        <taxon>Eukaryota</taxon>
        <taxon>Rhodophyta</taxon>
        <taxon>Florideophyceae</taxon>
        <taxon>Rhodymeniophycidae</taxon>
        <taxon>Gigartinales</taxon>
        <taxon>Gigartinaceae</taxon>
        <taxon>Chondrus</taxon>
    </lineage>
</organism>
<dbReference type="Gramene" id="CDF38227">
    <property type="protein sequence ID" value="CDF38227"/>
    <property type="gene ID" value="CHC_T00000589001"/>
</dbReference>